<dbReference type="AlphaFoldDB" id="A0AB34KEH2"/>
<dbReference type="InterPro" id="IPR036188">
    <property type="entry name" value="FAD/NAD-bd_sf"/>
</dbReference>
<keyword evidence="3" id="KW-1185">Reference proteome</keyword>
<dbReference type="EMBL" id="JAAQHG020000054">
    <property type="protein sequence ID" value="KAL1582306.1"/>
    <property type="molecule type" value="Genomic_DNA"/>
</dbReference>
<dbReference type="Proteomes" id="UP000803884">
    <property type="component" value="Unassembled WGS sequence"/>
</dbReference>
<protein>
    <recommendedName>
        <fullName evidence="1">FAD dependent oxidoreductase domain-containing protein</fullName>
    </recommendedName>
</protein>
<organism evidence="2 3">
    <name type="scientific">Cladosporium halotolerans</name>
    <dbReference type="NCBI Taxonomy" id="1052096"/>
    <lineage>
        <taxon>Eukaryota</taxon>
        <taxon>Fungi</taxon>
        <taxon>Dikarya</taxon>
        <taxon>Ascomycota</taxon>
        <taxon>Pezizomycotina</taxon>
        <taxon>Dothideomycetes</taxon>
        <taxon>Dothideomycetidae</taxon>
        <taxon>Cladosporiales</taxon>
        <taxon>Cladosporiaceae</taxon>
        <taxon>Cladosporium</taxon>
    </lineage>
</organism>
<dbReference type="Pfam" id="PF01266">
    <property type="entry name" value="DAO"/>
    <property type="match status" value="1"/>
</dbReference>
<dbReference type="RefSeq" id="XP_069225413.1">
    <property type="nucleotide sequence ID" value="XM_069377612.1"/>
</dbReference>
<evidence type="ECO:0000313" key="2">
    <source>
        <dbReference type="EMBL" id="KAL1582306.1"/>
    </source>
</evidence>
<dbReference type="SUPFAM" id="SSF54373">
    <property type="entry name" value="FAD-linked reductases, C-terminal domain"/>
    <property type="match status" value="1"/>
</dbReference>
<gene>
    <name evidence="2" type="ORF">WHR41_09008</name>
</gene>
<feature type="domain" description="FAD dependent oxidoreductase" evidence="1">
    <location>
        <begin position="12"/>
        <end position="366"/>
    </location>
</feature>
<dbReference type="PANTHER" id="PTHR13847">
    <property type="entry name" value="SARCOSINE DEHYDROGENASE-RELATED"/>
    <property type="match status" value="1"/>
</dbReference>
<dbReference type="Gene3D" id="3.50.50.60">
    <property type="entry name" value="FAD/NAD(P)-binding domain"/>
    <property type="match status" value="1"/>
</dbReference>
<proteinExistence type="predicted"/>
<dbReference type="InterPro" id="IPR006076">
    <property type="entry name" value="FAD-dep_OxRdtase"/>
</dbReference>
<dbReference type="GeneID" id="96010450"/>
<dbReference type="SUPFAM" id="SSF51905">
    <property type="entry name" value="FAD/NAD(P)-binding domain"/>
    <property type="match status" value="1"/>
</dbReference>
<dbReference type="PANTHER" id="PTHR13847:SF193">
    <property type="entry name" value="PYRUVATE DEHYDROGENASE PHOSPHATASE REGULATORY SUBUNIT, MITOCHONDRIAL"/>
    <property type="match status" value="1"/>
</dbReference>
<dbReference type="Gene3D" id="3.30.9.10">
    <property type="entry name" value="D-Amino Acid Oxidase, subunit A, domain 2"/>
    <property type="match status" value="1"/>
</dbReference>
<comment type="caution">
    <text evidence="2">The sequence shown here is derived from an EMBL/GenBank/DDBJ whole genome shotgun (WGS) entry which is preliminary data.</text>
</comment>
<evidence type="ECO:0000313" key="3">
    <source>
        <dbReference type="Proteomes" id="UP000803884"/>
    </source>
</evidence>
<reference evidence="2 3" key="1">
    <citation type="journal article" date="2020" name="Microbiol. Resour. Announc.">
        <title>Draft Genome Sequence of a Cladosporium Species Isolated from the Mesophotic Ascidian Didemnum maculosum.</title>
        <authorList>
            <person name="Gioti A."/>
            <person name="Siaperas R."/>
            <person name="Nikolaivits E."/>
            <person name="Le Goff G."/>
            <person name="Ouazzani J."/>
            <person name="Kotoulas G."/>
            <person name="Topakas E."/>
        </authorList>
    </citation>
    <scope>NUCLEOTIDE SEQUENCE [LARGE SCALE GENOMIC DNA]</scope>
    <source>
        <strain evidence="2 3">TM138-S3</strain>
    </source>
</reference>
<name>A0AB34KEH2_9PEZI</name>
<evidence type="ECO:0000259" key="1">
    <source>
        <dbReference type="Pfam" id="PF01266"/>
    </source>
</evidence>
<accession>A0AB34KEH2</accession>
<dbReference type="GO" id="GO:0005739">
    <property type="term" value="C:mitochondrion"/>
    <property type="evidence" value="ECO:0007669"/>
    <property type="project" value="TreeGrafter"/>
</dbReference>
<sequence>MNTYASDSDSYDTVIVGAGIVGSALAAFLSEDEDSGRILLIDRSISQVFGSTAYAPGFLGQFNESPVLTRLAIESLGEYENFPDIFCRAGGLELARTKDGVRMLEERCEKARGAGLRATMLEKEEAEGVVPGFVSRESFTRALYFATDGVADPEKLCLAFRQKARERGVQMLEAEVEGLEIIEGVVRGVRTDGDRILKGQRVILATGIWTSLLTQSALDIHVPVVPVAHPYVYTPGKDRSPQTPFCRWPEDHVYARDHGDCYGIGSYDHSPMLVHSPGTTGSEPWTNADFAPVIEKAVKAKIAVDAELSKLTDLNSSAGLKKVNGVFSVTPDNLPLLGRVPGAKGLWLAAAIWITHAAGSARLLARVMRGREGDGEMARALDPARFADGNKKGLEALALRQYNDIYRSELAK</sequence>